<keyword evidence="9" id="KW-0998">Cell outer membrane</keyword>
<comment type="caution">
    <text evidence="12">The sequence shown here is derived from an EMBL/GenBank/DDBJ whole genome shotgun (WGS) entry which is preliminary data.</text>
</comment>
<evidence type="ECO:0000256" key="9">
    <source>
        <dbReference type="ARBA" id="ARBA00023237"/>
    </source>
</evidence>
<evidence type="ECO:0000259" key="11">
    <source>
        <dbReference type="Pfam" id="PF13609"/>
    </source>
</evidence>
<organism evidence="12 14">
    <name type="scientific">Testudinibacter aquarius</name>
    <dbReference type="NCBI Taxonomy" id="1524974"/>
    <lineage>
        <taxon>Bacteria</taxon>
        <taxon>Pseudomonadati</taxon>
        <taxon>Pseudomonadota</taxon>
        <taxon>Gammaproteobacteria</taxon>
        <taxon>Pasteurellales</taxon>
        <taxon>Pasteurellaceae</taxon>
        <taxon>Testudinibacter</taxon>
    </lineage>
</organism>
<reference evidence="12 14" key="1">
    <citation type="submission" date="2019-03" db="EMBL/GenBank/DDBJ databases">
        <title>Genomic Encyclopedia of Type Strains, Phase IV (KMG-IV): sequencing the most valuable type-strain genomes for metagenomic binning, comparative biology and taxonomic classification.</title>
        <authorList>
            <person name="Goeker M."/>
        </authorList>
    </citation>
    <scope>NUCLEOTIDE SEQUENCE [LARGE SCALE GENOMIC DNA]</scope>
    <source>
        <strain evidence="12 14">DSM 28140</strain>
    </source>
</reference>
<evidence type="ECO:0000313" key="15">
    <source>
        <dbReference type="Proteomes" id="UP000305526"/>
    </source>
</evidence>
<name>A0A4R3Y1S6_9PAST</name>
<keyword evidence="8" id="KW-0472">Membrane</keyword>
<dbReference type="Pfam" id="PF13609">
    <property type="entry name" value="Porin_4"/>
    <property type="match status" value="1"/>
</dbReference>
<evidence type="ECO:0000256" key="5">
    <source>
        <dbReference type="ARBA" id="ARBA00022729"/>
    </source>
</evidence>
<keyword evidence="4" id="KW-0812">Transmembrane</keyword>
<comment type="subcellular location">
    <subcellularLocation>
        <location evidence="1">Cell outer membrane</location>
        <topology evidence="1">Multi-pass membrane protein</topology>
    </subcellularLocation>
</comment>
<dbReference type="GO" id="GO:0009279">
    <property type="term" value="C:cell outer membrane"/>
    <property type="evidence" value="ECO:0007669"/>
    <property type="project" value="UniProtKB-SubCell"/>
</dbReference>
<evidence type="ECO:0000313" key="13">
    <source>
        <dbReference type="EMBL" id="TNG92588.1"/>
    </source>
</evidence>
<dbReference type="PANTHER" id="PTHR34501:SF2">
    <property type="entry name" value="OUTER MEMBRANE PORIN F-RELATED"/>
    <property type="match status" value="1"/>
</dbReference>
<keyword evidence="6" id="KW-0406">Ion transport</keyword>
<sequence>MKKTLVALAVAAVAATSANAAVVYDQDGSKVEVGGSVRLVLQKAKDKRTDLLNNGSRITVNASQDLGNGLSAVGQLEIRPDFSSDTKTSRLWAGFKQEGVGTLTFGKLLTIGDELGQSDFTYNFGGINKVTDSGDKVAHFRSANFGGFSFGVDYLFGNSAKTKEVNGQVVKVNNNRGYVVGALYNNKFGDLGIDAAVGFSQDNRSTDATVVSGTLAEGNYKEKGFTSGLRVSYDKFAVGFDYSQRKTDNKAQGVTFRVVKKDDGGKAILTKYHKINEYELGLKYQVTDASKVYGEWLWGKGKALDEADTKFNGFILGADYKIHKNVVTYLEGITIKGKQAGNTVWKDNAVNLGLRVFF</sequence>
<evidence type="ECO:0000256" key="3">
    <source>
        <dbReference type="ARBA" id="ARBA00022452"/>
    </source>
</evidence>
<dbReference type="GO" id="GO:0015288">
    <property type="term" value="F:porin activity"/>
    <property type="evidence" value="ECO:0007669"/>
    <property type="project" value="UniProtKB-KW"/>
</dbReference>
<dbReference type="Gene3D" id="2.40.160.10">
    <property type="entry name" value="Porin"/>
    <property type="match status" value="1"/>
</dbReference>
<evidence type="ECO:0000256" key="4">
    <source>
        <dbReference type="ARBA" id="ARBA00022692"/>
    </source>
</evidence>
<keyword evidence="3" id="KW-1134">Transmembrane beta strand</keyword>
<protein>
    <submittedName>
        <fullName evidence="12 13">Porin</fullName>
    </submittedName>
</protein>
<dbReference type="EMBL" id="SMCP01000012">
    <property type="protein sequence ID" value="TCV84184.1"/>
    <property type="molecule type" value="Genomic_DNA"/>
</dbReference>
<evidence type="ECO:0000256" key="8">
    <source>
        <dbReference type="ARBA" id="ARBA00023136"/>
    </source>
</evidence>
<evidence type="ECO:0000256" key="1">
    <source>
        <dbReference type="ARBA" id="ARBA00004571"/>
    </source>
</evidence>
<feature type="chain" id="PRO_5020700062" evidence="10">
    <location>
        <begin position="21"/>
        <end position="358"/>
    </location>
</feature>
<evidence type="ECO:0000256" key="6">
    <source>
        <dbReference type="ARBA" id="ARBA00023065"/>
    </source>
</evidence>
<dbReference type="PANTHER" id="PTHR34501">
    <property type="entry name" value="PROTEIN YDDL-RELATED"/>
    <property type="match status" value="1"/>
</dbReference>
<accession>A0A4R3Y1S6</accession>
<dbReference type="GO" id="GO:0046930">
    <property type="term" value="C:pore complex"/>
    <property type="evidence" value="ECO:0007669"/>
    <property type="project" value="UniProtKB-KW"/>
</dbReference>
<dbReference type="EMBL" id="VDGV01000027">
    <property type="protein sequence ID" value="TNG92588.1"/>
    <property type="molecule type" value="Genomic_DNA"/>
</dbReference>
<dbReference type="InterPro" id="IPR050298">
    <property type="entry name" value="Gram-neg_bact_OMP"/>
</dbReference>
<gene>
    <name evidence="12" type="ORF">EDC16_11213</name>
    <name evidence="13" type="ORF">FHQ21_04155</name>
</gene>
<dbReference type="Proteomes" id="UP000294619">
    <property type="component" value="Unassembled WGS sequence"/>
</dbReference>
<dbReference type="InterPro" id="IPR023614">
    <property type="entry name" value="Porin_dom_sf"/>
</dbReference>
<evidence type="ECO:0000256" key="7">
    <source>
        <dbReference type="ARBA" id="ARBA00023114"/>
    </source>
</evidence>
<dbReference type="AlphaFoldDB" id="A0A4R3Y1S6"/>
<dbReference type="SUPFAM" id="SSF56935">
    <property type="entry name" value="Porins"/>
    <property type="match status" value="1"/>
</dbReference>
<keyword evidence="2" id="KW-0813">Transport</keyword>
<feature type="signal peptide" evidence="10">
    <location>
        <begin position="1"/>
        <end position="20"/>
    </location>
</feature>
<evidence type="ECO:0000313" key="14">
    <source>
        <dbReference type="Proteomes" id="UP000294619"/>
    </source>
</evidence>
<evidence type="ECO:0000256" key="2">
    <source>
        <dbReference type="ARBA" id="ARBA00022448"/>
    </source>
</evidence>
<dbReference type="Proteomes" id="UP000305526">
    <property type="component" value="Unassembled WGS sequence"/>
</dbReference>
<dbReference type="CDD" id="cd00342">
    <property type="entry name" value="gram_neg_porins"/>
    <property type="match status" value="1"/>
</dbReference>
<keyword evidence="5 10" id="KW-0732">Signal</keyword>
<proteinExistence type="predicted"/>
<dbReference type="RefSeq" id="WP_132967897.1">
    <property type="nucleotide sequence ID" value="NZ_LEKL01000021.1"/>
</dbReference>
<evidence type="ECO:0000313" key="12">
    <source>
        <dbReference type="EMBL" id="TCV84184.1"/>
    </source>
</evidence>
<dbReference type="InterPro" id="IPR033900">
    <property type="entry name" value="Gram_neg_porin_domain"/>
</dbReference>
<keyword evidence="7" id="KW-0626">Porin</keyword>
<keyword evidence="15" id="KW-1185">Reference proteome</keyword>
<dbReference type="GO" id="GO:0006811">
    <property type="term" value="P:monoatomic ion transport"/>
    <property type="evidence" value="ECO:0007669"/>
    <property type="project" value="UniProtKB-KW"/>
</dbReference>
<feature type="domain" description="Porin" evidence="11">
    <location>
        <begin position="7"/>
        <end position="333"/>
    </location>
</feature>
<evidence type="ECO:0000256" key="10">
    <source>
        <dbReference type="SAM" id="SignalP"/>
    </source>
</evidence>
<reference evidence="13 15" key="2">
    <citation type="submission" date="2019-05" db="EMBL/GenBank/DDBJ databases">
        <title>Pasteurellaceae isolates from reptiles.</title>
        <authorList>
            <person name="Bojesen A.M."/>
            <person name="Lund E."/>
        </authorList>
    </citation>
    <scope>NUCLEOTIDE SEQUENCE [LARGE SCALE GENOMIC DNA]</scope>
    <source>
        <strain evidence="13 15">ELNT2x</strain>
    </source>
</reference>